<dbReference type="GO" id="GO:0008676">
    <property type="term" value="F:3-deoxy-8-phosphooctulonate synthase activity"/>
    <property type="evidence" value="ECO:0007669"/>
    <property type="project" value="UniProtKB-UniRule"/>
</dbReference>
<evidence type="ECO:0000313" key="10">
    <source>
        <dbReference type="EMBL" id="ROQ91012.1"/>
    </source>
</evidence>
<dbReference type="UniPathway" id="UPA00357">
    <property type="reaction ID" value="UER00474"/>
</dbReference>
<dbReference type="InterPro" id="IPR006269">
    <property type="entry name" value="KDO8P_synthase"/>
</dbReference>
<dbReference type="Proteomes" id="UP000276223">
    <property type="component" value="Unassembled WGS sequence"/>
</dbReference>
<evidence type="ECO:0000256" key="6">
    <source>
        <dbReference type="ARBA" id="ARBA00022679"/>
    </source>
</evidence>
<keyword evidence="6 8" id="KW-0808">Transferase</keyword>
<comment type="similarity">
    <text evidence="4 8">Belongs to the KdsA family.</text>
</comment>
<dbReference type="GO" id="GO:0005737">
    <property type="term" value="C:cytoplasm"/>
    <property type="evidence" value="ECO:0007669"/>
    <property type="project" value="UniProtKB-SubCell"/>
</dbReference>
<evidence type="ECO:0000313" key="11">
    <source>
        <dbReference type="Proteomes" id="UP000276223"/>
    </source>
</evidence>
<dbReference type="NCBIfam" id="NF003543">
    <property type="entry name" value="PRK05198.1"/>
    <property type="match status" value="1"/>
</dbReference>
<dbReference type="RefSeq" id="WP_245994497.1">
    <property type="nucleotide sequence ID" value="NZ_RJVA01000013.1"/>
</dbReference>
<keyword evidence="8" id="KW-0448">Lipopolysaccharide biosynthesis</keyword>
<keyword evidence="5 8" id="KW-0963">Cytoplasm</keyword>
<name>A0A3N1UIC5_9BACT</name>
<dbReference type="HAMAP" id="MF_00056">
    <property type="entry name" value="KDO8P_synth"/>
    <property type="match status" value="1"/>
</dbReference>
<dbReference type="AlphaFoldDB" id="A0A3N1UIC5"/>
<comment type="pathway">
    <text evidence="2">Bacterial outer membrane biogenesis; lipopolysaccharide biosynthesis.</text>
</comment>
<comment type="subcellular location">
    <subcellularLocation>
        <location evidence="1 8">Cytoplasm</location>
    </subcellularLocation>
</comment>
<evidence type="ECO:0000256" key="8">
    <source>
        <dbReference type="HAMAP-Rule" id="MF_00056"/>
    </source>
</evidence>
<evidence type="ECO:0000256" key="2">
    <source>
        <dbReference type="ARBA" id="ARBA00004756"/>
    </source>
</evidence>
<evidence type="ECO:0000256" key="3">
    <source>
        <dbReference type="ARBA" id="ARBA00004845"/>
    </source>
</evidence>
<evidence type="ECO:0000259" key="9">
    <source>
        <dbReference type="Pfam" id="PF00793"/>
    </source>
</evidence>
<dbReference type="EC" id="2.5.1.55" evidence="8"/>
<dbReference type="InterPro" id="IPR006218">
    <property type="entry name" value="DAHP1/KDSA"/>
</dbReference>
<protein>
    <recommendedName>
        <fullName evidence="8">2-dehydro-3-deoxyphosphooctonate aldolase</fullName>
        <ecNumber evidence="8">2.5.1.55</ecNumber>
    </recommendedName>
    <alternativeName>
        <fullName evidence="8">3-deoxy-D-manno-octulosonic acid 8-phosphate synthase</fullName>
    </alternativeName>
    <alternativeName>
        <fullName evidence="8">KDO-8-phosphate synthase</fullName>
        <shortName evidence="8">KDO 8-P synthase</shortName>
        <shortName evidence="8">KDOPS</shortName>
    </alternativeName>
    <alternativeName>
        <fullName evidence="8">Phospho-2-dehydro-3-deoxyoctonate aldolase</fullName>
    </alternativeName>
</protein>
<sequence>MSETASSIWIRGQPFGKDRFFVIAGPCVLESEDLALRVASSVARMCRELDIPYIFKSSYDKANRTSVESYRGPGLEKGLKILERVRSQVGVPVITDVHAVQEAAAAARVVDVLQIPAFLARQTDLVVAAAKTGKPINLKKAQFLAPWDMFHVVRKAESVGNRRIFITERGTCFGYNALVVDMRSVSLLSRSPYPLVFDATHSVQIPGGQGTASGGERQYVESLARAAVAAGADGLFMEVHEDPDRALCDGPNSVPLNEVFAILTALKDLYETTRKHPIRLQNEPVLRTA</sequence>
<dbReference type="EMBL" id="RJVA01000013">
    <property type="protein sequence ID" value="ROQ91012.1"/>
    <property type="molecule type" value="Genomic_DNA"/>
</dbReference>
<evidence type="ECO:0000256" key="4">
    <source>
        <dbReference type="ARBA" id="ARBA00010499"/>
    </source>
</evidence>
<reference evidence="10 11" key="1">
    <citation type="submission" date="2018-11" db="EMBL/GenBank/DDBJ databases">
        <title>Genomic Encyclopedia of Type Strains, Phase IV (KMG-IV): sequencing the most valuable type-strain genomes for metagenomic binning, comparative biology and taxonomic classification.</title>
        <authorList>
            <person name="Goeker M."/>
        </authorList>
    </citation>
    <scope>NUCLEOTIDE SEQUENCE [LARGE SCALE GENOMIC DNA]</scope>
    <source>
        <strain evidence="10 11">DSM 22027</strain>
    </source>
</reference>
<dbReference type="PANTHER" id="PTHR21057">
    <property type="entry name" value="PHOSPHO-2-DEHYDRO-3-DEOXYHEPTONATE ALDOLASE"/>
    <property type="match status" value="1"/>
</dbReference>
<organism evidence="10 11">
    <name type="scientific">Desulfosoma caldarium</name>
    <dbReference type="NCBI Taxonomy" id="610254"/>
    <lineage>
        <taxon>Bacteria</taxon>
        <taxon>Pseudomonadati</taxon>
        <taxon>Thermodesulfobacteriota</taxon>
        <taxon>Syntrophobacteria</taxon>
        <taxon>Syntrophobacterales</taxon>
        <taxon>Syntrophobacteraceae</taxon>
        <taxon>Desulfosoma</taxon>
    </lineage>
</organism>
<comment type="catalytic activity">
    <reaction evidence="7 8">
        <text>D-arabinose 5-phosphate + phosphoenolpyruvate + H2O = 3-deoxy-alpha-D-manno-2-octulosonate-8-phosphate + phosphate</text>
        <dbReference type="Rhea" id="RHEA:14053"/>
        <dbReference type="ChEBI" id="CHEBI:15377"/>
        <dbReference type="ChEBI" id="CHEBI:43474"/>
        <dbReference type="ChEBI" id="CHEBI:57693"/>
        <dbReference type="ChEBI" id="CHEBI:58702"/>
        <dbReference type="ChEBI" id="CHEBI:85985"/>
        <dbReference type="EC" id="2.5.1.55"/>
    </reaction>
</comment>
<dbReference type="GO" id="GO:0019294">
    <property type="term" value="P:keto-3-deoxy-D-manno-octulosonic acid biosynthetic process"/>
    <property type="evidence" value="ECO:0007669"/>
    <property type="project" value="UniProtKB-UniRule"/>
</dbReference>
<evidence type="ECO:0000256" key="1">
    <source>
        <dbReference type="ARBA" id="ARBA00004496"/>
    </source>
</evidence>
<gene>
    <name evidence="8" type="primary">kdsA</name>
    <name evidence="10" type="ORF">EDC27_2288</name>
</gene>
<dbReference type="Gene3D" id="3.20.20.70">
    <property type="entry name" value="Aldolase class I"/>
    <property type="match status" value="1"/>
</dbReference>
<dbReference type="SUPFAM" id="SSF51569">
    <property type="entry name" value="Aldolase"/>
    <property type="match status" value="1"/>
</dbReference>
<comment type="caution">
    <text evidence="10">The sequence shown here is derived from an EMBL/GenBank/DDBJ whole genome shotgun (WGS) entry which is preliminary data.</text>
</comment>
<dbReference type="UniPathway" id="UPA00030"/>
<dbReference type="Pfam" id="PF00793">
    <property type="entry name" value="DAHP_synth_1"/>
    <property type="match status" value="1"/>
</dbReference>
<dbReference type="NCBIfam" id="TIGR01362">
    <property type="entry name" value="KDO8P_synth"/>
    <property type="match status" value="1"/>
</dbReference>
<evidence type="ECO:0000256" key="7">
    <source>
        <dbReference type="ARBA" id="ARBA00049112"/>
    </source>
</evidence>
<comment type="pathway">
    <text evidence="3 8">Carbohydrate biosynthesis; 3-deoxy-D-manno-octulosonate biosynthesis; 3-deoxy-D-manno-octulosonate from D-ribulose 5-phosphate: step 2/3.</text>
</comment>
<proteinExistence type="inferred from homology"/>
<dbReference type="InterPro" id="IPR013785">
    <property type="entry name" value="Aldolase_TIM"/>
</dbReference>
<feature type="domain" description="DAHP synthetase I/KDSA" evidence="9">
    <location>
        <begin position="16"/>
        <end position="271"/>
    </location>
</feature>
<keyword evidence="11" id="KW-1185">Reference proteome</keyword>
<evidence type="ECO:0000256" key="5">
    <source>
        <dbReference type="ARBA" id="ARBA00022490"/>
    </source>
</evidence>
<accession>A0A3N1UIC5</accession>